<evidence type="ECO:0000313" key="1">
    <source>
        <dbReference type="EMBL" id="SLM12982.1"/>
    </source>
</evidence>
<organism evidence="1">
    <name type="scientific">uncultured spirochete</name>
    <dbReference type="NCBI Taxonomy" id="156406"/>
    <lineage>
        <taxon>Bacteria</taxon>
        <taxon>Pseudomonadati</taxon>
        <taxon>Spirochaetota</taxon>
        <taxon>Spirochaetia</taxon>
        <taxon>Spirochaetales</taxon>
        <taxon>environmental samples</taxon>
    </lineage>
</organism>
<evidence type="ECO:0008006" key="2">
    <source>
        <dbReference type="Google" id="ProtNLM"/>
    </source>
</evidence>
<proteinExistence type="predicted"/>
<reference evidence="1" key="1">
    <citation type="submission" date="2017-02" db="EMBL/GenBank/DDBJ databases">
        <authorList>
            <person name="Regsiter A."/>
            <person name="William W."/>
        </authorList>
    </citation>
    <scope>NUCLEOTIDE SEQUENCE</scope>
    <source>
        <strain evidence="1">Bib</strain>
    </source>
</reference>
<dbReference type="AlphaFoldDB" id="A0A3P3XIP5"/>
<protein>
    <recommendedName>
        <fullName evidence="2">Transposase</fullName>
    </recommendedName>
</protein>
<name>A0A3P3XIP5_9SPIR</name>
<dbReference type="EMBL" id="FWDM01000020">
    <property type="protein sequence ID" value="SLM12982.1"/>
    <property type="molecule type" value="Genomic_DNA"/>
</dbReference>
<gene>
    <name evidence="1" type="ORF">SPIROBIBN47_270037</name>
</gene>
<sequence length="84" mass="9732">MVQVVLGMVRQKRWTGRYRLIVRYDRMKKAKGSGRSIIAVARALSEILWHMLTQNEPFDEAKMIDPKIRRKAVEMQAAAFDVVA</sequence>
<accession>A0A3P3XIP5</accession>